<dbReference type="SMART" id="SM00324">
    <property type="entry name" value="RhoGAP"/>
    <property type="match status" value="1"/>
</dbReference>
<dbReference type="Gene3D" id="1.10.555.10">
    <property type="entry name" value="Rho GTPase activation protein"/>
    <property type="match status" value="1"/>
</dbReference>
<dbReference type="Gene3D" id="1.20.1270.60">
    <property type="entry name" value="Arfaptin homology (AH) domain/BAR domain"/>
    <property type="match status" value="1"/>
</dbReference>
<feature type="compositionally biased region" description="Polar residues" evidence="3">
    <location>
        <begin position="1"/>
        <end position="17"/>
    </location>
</feature>
<dbReference type="Pfam" id="PF00611">
    <property type="entry name" value="FCH"/>
    <property type="match status" value="1"/>
</dbReference>
<evidence type="ECO:0008006" key="8">
    <source>
        <dbReference type="Google" id="ProtNLM"/>
    </source>
</evidence>
<dbReference type="EMBL" id="MU793316">
    <property type="protein sequence ID" value="KAJ3786357.1"/>
    <property type="molecule type" value="Genomic_DNA"/>
</dbReference>
<gene>
    <name evidence="6" type="ORF">GGU10DRAFT_311131</name>
</gene>
<name>A0AA38KWQ8_9AGAR</name>
<protein>
    <recommendedName>
        <fullName evidence="8">RhoGAP-domain-containing protein</fullName>
    </recommendedName>
</protein>
<dbReference type="InterPro" id="IPR008936">
    <property type="entry name" value="Rho_GTPase_activation_prot"/>
</dbReference>
<dbReference type="PANTHER" id="PTHR23176:SF134">
    <property type="entry name" value="RHO-TYPE GTPASE-ACTIVATING PROTEIN"/>
    <property type="match status" value="1"/>
</dbReference>
<feature type="region of interest" description="Disordered" evidence="3">
    <location>
        <begin position="641"/>
        <end position="761"/>
    </location>
</feature>
<dbReference type="PROSITE" id="PS50238">
    <property type="entry name" value="RHOGAP"/>
    <property type="match status" value="1"/>
</dbReference>
<keyword evidence="2" id="KW-0175">Coiled coil</keyword>
<dbReference type="GO" id="GO:0007165">
    <property type="term" value="P:signal transduction"/>
    <property type="evidence" value="ECO:0007669"/>
    <property type="project" value="InterPro"/>
</dbReference>
<evidence type="ECO:0000256" key="2">
    <source>
        <dbReference type="PROSITE-ProRule" id="PRU01077"/>
    </source>
</evidence>
<dbReference type="InterPro" id="IPR031160">
    <property type="entry name" value="F_BAR_dom"/>
</dbReference>
<organism evidence="6 7">
    <name type="scientific">Lentinula aff. detonsa</name>
    <dbReference type="NCBI Taxonomy" id="2804958"/>
    <lineage>
        <taxon>Eukaryota</taxon>
        <taxon>Fungi</taxon>
        <taxon>Dikarya</taxon>
        <taxon>Basidiomycota</taxon>
        <taxon>Agaricomycotina</taxon>
        <taxon>Agaricomycetes</taxon>
        <taxon>Agaricomycetidae</taxon>
        <taxon>Agaricales</taxon>
        <taxon>Marasmiineae</taxon>
        <taxon>Omphalotaceae</taxon>
        <taxon>Lentinula</taxon>
    </lineage>
</organism>
<dbReference type="InterPro" id="IPR000198">
    <property type="entry name" value="RhoGAP_dom"/>
</dbReference>
<dbReference type="AlphaFoldDB" id="A0AA38KWQ8"/>
<accession>A0AA38KWQ8</accession>
<evidence type="ECO:0000313" key="6">
    <source>
        <dbReference type="EMBL" id="KAJ3786357.1"/>
    </source>
</evidence>
<evidence type="ECO:0000256" key="3">
    <source>
        <dbReference type="SAM" id="MobiDB-lite"/>
    </source>
</evidence>
<feature type="compositionally biased region" description="Polar residues" evidence="3">
    <location>
        <begin position="709"/>
        <end position="724"/>
    </location>
</feature>
<evidence type="ECO:0000259" key="4">
    <source>
        <dbReference type="PROSITE" id="PS50238"/>
    </source>
</evidence>
<dbReference type="GO" id="GO:0005096">
    <property type="term" value="F:GTPase activator activity"/>
    <property type="evidence" value="ECO:0007669"/>
    <property type="project" value="UniProtKB-KW"/>
</dbReference>
<dbReference type="SUPFAM" id="SSF48350">
    <property type="entry name" value="GTPase activation domain, GAP"/>
    <property type="match status" value="1"/>
</dbReference>
<dbReference type="InterPro" id="IPR027267">
    <property type="entry name" value="AH/BAR_dom_sf"/>
</dbReference>
<dbReference type="SUPFAM" id="SSF103657">
    <property type="entry name" value="BAR/IMD domain-like"/>
    <property type="match status" value="1"/>
</dbReference>
<feature type="compositionally biased region" description="Low complexity" evidence="3">
    <location>
        <begin position="750"/>
        <end position="761"/>
    </location>
</feature>
<dbReference type="PROSITE" id="PS51741">
    <property type="entry name" value="F_BAR"/>
    <property type="match status" value="1"/>
</dbReference>
<feature type="region of interest" description="Disordered" evidence="3">
    <location>
        <begin position="1"/>
        <end position="21"/>
    </location>
</feature>
<comment type="caution">
    <text evidence="6">The sequence shown here is derived from an EMBL/GenBank/DDBJ whole genome shotgun (WGS) entry which is preliminary data.</text>
</comment>
<dbReference type="PANTHER" id="PTHR23176">
    <property type="entry name" value="RHO/RAC/CDC GTPASE-ACTIVATING PROTEIN"/>
    <property type="match status" value="1"/>
</dbReference>
<keyword evidence="1" id="KW-0343">GTPase activation</keyword>
<reference evidence="6" key="1">
    <citation type="submission" date="2022-08" db="EMBL/GenBank/DDBJ databases">
        <authorList>
            <consortium name="DOE Joint Genome Institute"/>
            <person name="Min B."/>
            <person name="Riley R."/>
            <person name="Sierra-Patev S."/>
            <person name="Naranjo-Ortiz M."/>
            <person name="Looney B."/>
            <person name="Konkel Z."/>
            <person name="Slot J.C."/>
            <person name="Sakamoto Y."/>
            <person name="Steenwyk J.L."/>
            <person name="Rokas A."/>
            <person name="Carro J."/>
            <person name="Camarero S."/>
            <person name="Ferreira P."/>
            <person name="Molpeceres G."/>
            <person name="Ruiz-Duenas F.J."/>
            <person name="Serrano A."/>
            <person name="Henrissat B."/>
            <person name="Drula E."/>
            <person name="Hughes K.W."/>
            <person name="Mata J.L."/>
            <person name="Ishikawa N.K."/>
            <person name="Vargas-Isla R."/>
            <person name="Ushijima S."/>
            <person name="Smith C.A."/>
            <person name="Ahrendt S."/>
            <person name="Andreopoulos W."/>
            <person name="He G."/>
            <person name="Labutti K."/>
            <person name="Lipzen A."/>
            <person name="Ng V."/>
            <person name="Sandor L."/>
            <person name="Barry K."/>
            <person name="Martinez A.T."/>
            <person name="Xiao Y."/>
            <person name="Gibbons J.G."/>
            <person name="Terashima K."/>
            <person name="Hibbett D.S."/>
            <person name="Grigoriev I.V."/>
        </authorList>
    </citation>
    <scope>NUCLEOTIDE SEQUENCE</scope>
    <source>
        <strain evidence="6">TFB10291</strain>
    </source>
</reference>
<evidence type="ECO:0000259" key="5">
    <source>
        <dbReference type="PROSITE" id="PS51741"/>
    </source>
</evidence>
<dbReference type="Proteomes" id="UP001163798">
    <property type="component" value="Unassembled WGS sequence"/>
</dbReference>
<dbReference type="GO" id="GO:0005737">
    <property type="term" value="C:cytoplasm"/>
    <property type="evidence" value="ECO:0007669"/>
    <property type="project" value="TreeGrafter"/>
</dbReference>
<dbReference type="CDD" id="cd00159">
    <property type="entry name" value="RhoGAP"/>
    <property type="match status" value="1"/>
</dbReference>
<sequence>MADNHQPPSRSSTSEAPPTNGPIPLFDVQLRFLNDSYFSFFNERKRIEENYVESLLKLYKKVKSIDSFLDDRSDMSTARVAWAEVRENVEREAQARQAFLHTLNSDIINPLTSLKDTQERTRKRIKEDLKESTAAYNEYAEVTLPKLKLRYTKKFAEVEESKRIAANPPTSPTMPTPDYQGLTTRSPGPTRPIVTAPQPLRALDRRPSGSAPGARNRSPSSNTAFADLAQQGKKQLNTLMGFLDKSGSVKESLGGRENNNALRTVRAKRELEEADKDYRKAVYWLETLRLRRTKILESGYNSLSMFVEECSTTVKVALERYTDNMTATTTTQTQLSAHARGLVNKISPEKDRNRFTSYIPRSLASAIPDPILYQHGQVGECHDLVFGFSLLDYATTKNLPENEIPKIIKVCIAEIDKRGLDSEGIYRVSGRHAIVQMLQHEYEKDEATFQFKPKDDIYAVASLMKLYFRELPEPVFRFSLQDRIQHTQDIADHHSNNFALLRSKMRRLPAVHYATLKALVEHLARVTANSDKNKMDPKNLAIVFGSVIFGEEEIPKTGDLLSVQQWNDSLMEDLINNAHTLFFEDSVQNNTHPLPAPPPGEPTPVYSYGSKTTKVVSIPPPLRNIGIPPNSEDFTPKLPLRPMNSIHPFARGPSSPTKERMSTDDTMGPPPLPSRVRVAHSQGSQAGDTTPPPSAPASATSSVFETDESGSVNGGESLTRTSSIADPRSPALPVIGESESGEIMKTVIPSSSSERSSSPHS</sequence>
<evidence type="ECO:0000256" key="1">
    <source>
        <dbReference type="ARBA" id="ARBA00022468"/>
    </source>
</evidence>
<dbReference type="InterPro" id="IPR001060">
    <property type="entry name" value="FCH_dom"/>
</dbReference>
<feature type="domain" description="F-BAR" evidence="5">
    <location>
        <begin position="33"/>
        <end position="351"/>
    </location>
</feature>
<dbReference type="Pfam" id="PF00620">
    <property type="entry name" value="RhoGAP"/>
    <property type="match status" value="1"/>
</dbReference>
<keyword evidence="7" id="KW-1185">Reference proteome</keyword>
<feature type="region of interest" description="Disordered" evidence="3">
    <location>
        <begin position="162"/>
        <end position="222"/>
    </location>
</feature>
<evidence type="ECO:0000313" key="7">
    <source>
        <dbReference type="Proteomes" id="UP001163798"/>
    </source>
</evidence>
<dbReference type="InterPro" id="IPR050729">
    <property type="entry name" value="Rho-GAP"/>
</dbReference>
<feature type="domain" description="Rho-GAP" evidence="4">
    <location>
        <begin position="388"/>
        <end position="582"/>
    </location>
</feature>
<proteinExistence type="predicted"/>